<accession>A0A0L0ETN1</accession>
<dbReference type="OrthoDB" id="5526340at2"/>
<proteinExistence type="predicted"/>
<protein>
    <submittedName>
        <fullName evidence="1">Uncharacterized protein</fullName>
    </submittedName>
</protein>
<comment type="caution">
    <text evidence="1">The sequence shown here is derived from an EMBL/GenBank/DDBJ whole genome shotgun (WGS) entry which is preliminary data.</text>
</comment>
<gene>
    <name evidence="1" type="ORF">AC626_08725</name>
</gene>
<dbReference type="PATRIC" id="fig|43658.6.peg.269"/>
<sequence>MNTSELYKHMLETTCKVVGEEAKSLMTPLEKALEARRESIYALAQAHLNNEISDEEMESALLKEQKIL</sequence>
<dbReference type="AlphaFoldDB" id="A0A0L0ETN1"/>
<dbReference type="EMBL" id="LFZX01000050">
    <property type="protein sequence ID" value="KNC67761.1"/>
    <property type="molecule type" value="Genomic_DNA"/>
</dbReference>
<evidence type="ECO:0000313" key="1">
    <source>
        <dbReference type="EMBL" id="KNC67761.1"/>
    </source>
</evidence>
<reference evidence="2" key="1">
    <citation type="submission" date="2015-07" db="EMBL/GenBank/DDBJ databases">
        <title>Draft genome sequence of a Pseudoalteromonas rubra strain, OCN096, isolated from Kaneohe Bay, Oahu, Hawaii.</title>
        <authorList>
            <person name="Beurmann S."/>
            <person name="Ushijima B."/>
            <person name="Belcaid M."/>
            <person name="Callahan S.M."/>
            <person name="Aeby G.S."/>
        </authorList>
    </citation>
    <scope>NUCLEOTIDE SEQUENCE [LARGE SCALE GENOMIC DNA]</scope>
    <source>
        <strain evidence="2">OCN096</strain>
    </source>
</reference>
<evidence type="ECO:0000313" key="2">
    <source>
        <dbReference type="Proteomes" id="UP000036850"/>
    </source>
</evidence>
<name>A0A0L0ETN1_9GAMM</name>
<dbReference type="Proteomes" id="UP000036850">
    <property type="component" value="Unassembled WGS sequence"/>
</dbReference>
<organism evidence="1 2">
    <name type="scientific">Pseudoalteromonas rubra</name>
    <dbReference type="NCBI Taxonomy" id="43658"/>
    <lineage>
        <taxon>Bacteria</taxon>
        <taxon>Pseudomonadati</taxon>
        <taxon>Pseudomonadota</taxon>
        <taxon>Gammaproteobacteria</taxon>
        <taxon>Alteromonadales</taxon>
        <taxon>Pseudoalteromonadaceae</taxon>
        <taxon>Pseudoalteromonas</taxon>
    </lineage>
</organism>